<feature type="non-terminal residue" evidence="1">
    <location>
        <position position="120"/>
    </location>
</feature>
<keyword evidence="2" id="KW-1185">Reference proteome</keyword>
<accession>A0A433TAV5</accession>
<name>A0A433TAV5_ELYCH</name>
<proteinExistence type="predicted"/>
<evidence type="ECO:0000313" key="1">
    <source>
        <dbReference type="EMBL" id="RUS78722.1"/>
    </source>
</evidence>
<dbReference type="AlphaFoldDB" id="A0A433TAV5"/>
<gene>
    <name evidence="1" type="ORF">EGW08_013509</name>
</gene>
<sequence>QITLAAVSLQRLKHCVVFLLISLDSVHEGKVRPHRICSGHSLATGYHTIPGVISEIRCTRISLLVGSESLRPWMVHLDDFSVWLGVEEFVFLDQRPVEVGLLASESVLANLDVLVPRSWR</sequence>
<protein>
    <submittedName>
        <fullName evidence="1">Uncharacterized protein</fullName>
    </submittedName>
</protein>
<feature type="non-terminal residue" evidence="1">
    <location>
        <position position="1"/>
    </location>
</feature>
<dbReference type="EMBL" id="RQTK01000493">
    <property type="protein sequence ID" value="RUS78722.1"/>
    <property type="molecule type" value="Genomic_DNA"/>
</dbReference>
<evidence type="ECO:0000313" key="2">
    <source>
        <dbReference type="Proteomes" id="UP000271974"/>
    </source>
</evidence>
<comment type="caution">
    <text evidence="1">The sequence shown here is derived from an EMBL/GenBank/DDBJ whole genome shotgun (WGS) entry which is preliminary data.</text>
</comment>
<organism evidence="1 2">
    <name type="scientific">Elysia chlorotica</name>
    <name type="common">Eastern emerald elysia</name>
    <name type="synonym">Sea slug</name>
    <dbReference type="NCBI Taxonomy" id="188477"/>
    <lineage>
        <taxon>Eukaryota</taxon>
        <taxon>Metazoa</taxon>
        <taxon>Spiralia</taxon>
        <taxon>Lophotrochozoa</taxon>
        <taxon>Mollusca</taxon>
        <taxon>Gastropoda</taxon>
        <taxon>Heterobranchia</taxon>
        <taxon>Euthyneura</taxon>
        <taxon>Panpulmonata</taxon>
        <taxon>Sacoglossa</taxon>
        <taxon>Placobranchoidea</taxon>
        <taxon>Plakobranchidae</taxon>
        <taxon>Elysia</taxon>
    </lineage>
</organism>
<dbReference type="Proteomes" id="UP000271974">
    <property type="component" value="Unassembled WGS sequence"/>
</dbReference>
<reference evidence="1 2" key="1">
    <citation type="submission" date="2019-01" db="EMBL/GenBank/DDBJ databases">
        <title>A draft genome assembly of the solar-powered sea slug Elysia chlorotica.</title>
        <authorList>
            <person name="Cai H."/>
            <person name="Li Q."/>
            <person name="Fang X."/>
            <person name="Li J."/>
            <person name="Curtis N.E."/>
            <person name="Altenburger A."/>
            <person name="Shibata T."/>
            <person name="Feng M."/>
            <person name="Maeda T."/>
            <person name="Schwartz J.A."/>
            <person name="Shigenobu S."/>
            <person name="Lundholm N."/>
            <person name="Nishiyama T."/>
            <person name="Yang H."/>
            <person name="Hasebe M."/>
            <person name="Li S."/>
            <person name="Pierce S.K."/>
            <person name="Wang J."/>
        </authorList>
    </citation>
    <scope>NUCLEOTIDE SEQUENCE [LARGE SCALE GENOMIC DNA]</scope>
    <source>
        <strain evidence="1">EC2010</strain>
        <tissue evidence="1">Whole organism of an adult</tissue>
    </source>
</reference>